<accession>A0A9P4Q0M6</accession>
<gene>
    <name evidence="2" type="ORF">K431DRAFT_236602</name>
</gene>
<feature type="compositionally biased region" description="Basic and acidic residues" evidence="1">
    <location>
        <begin position="1"/>
        <end position="17"/>
    </location>
</feature>
<feature type="compositionally biased region" description="Basic and acidic residues" evidence="1">
    <location>
        <begin position="264"/>
        <end position="284"/>
    </location>
</feature>
<feature type="compositionally biased region" description="Acidic residues" evidence="1">
    <location>
        <begin position="141"/>
        <end position="152"/>
    </location>
</feature>
<reference evidence="2" key="1">
    <citation type="journal article" date="2020" name="Stud. Mycol.">
        <title>101 Dothideomycetes genomes: a test case for predicting lifestyles and emergence of pathogens.</title>
        <authorList>
            <person name="Haridas S."/>
            <person name="Albert R."/>
            <person name="Binder M."/>
            <person name="Bloem J."/>
            <person name="Labutti K."/>
            <person name="Salamov A."/>
            <person name="Andreopoulos B."/>
            <person name="Baker S."/>
            <person name="Barry K."/>
            <person name="Bills G."/>
            <person name="Bluhm B."/>
            <person name="Cannon C."/>
            <person name="Castanera R."/>
            <person name="Culley D."/>
            <person name="Daum C."/>
            <person name="Ezra D."/>
            <person name="Gonzalez J."/>
            <person name="Henrissat B."/>
            <person name="Kuo A."/>
            <person name="Liang C."/>
            <person name="Lipzen A."/>
            <person name="Lutzoni F."/>
            <person name="Magnuson J."/>
            <person name="Mondo S."/>
            <person name="Nolan M."/>
            <person name="Ohm R."/>
            <person name="Pangilinan J."/>
            <person name="Park H.-J."/>
            <person name="Ramirez L."/>
            <person name="Alfaro M."/>
            <person name="Sun H."/>
            <person name="Tritt A."/>
            <person name="Yoshinaga Y."/>
            <person name="Zwiers L.-H."/>
            <person name="Turgeon B."/>
            <person name="Goodwin S."/>
            <person name="Spatafora J."/>
            <person name="Crous P."/>
            <person name="Grigoriev I."/>
        </authorList>
    </citation>
    <scope>NUCLEOTIDE SEQUENCE</scope>
    <source>
        <strain evidence="2">CBS 116435</strain>
    </source>
</reference>
<keyword evidence="3" id="KW-1185">Reference proteome</keyword>
<dbReference type="PANTHER" id="PTHR34117:SF1">
    <property type="entry name" value="STYLE CELL-CYCLE INHIBITOR 1"/>
    <property type="match status" value="1"/>
</dbReference>
<comment type="caution">
    <text evidence="2">The sequence shown here is derived from an EMBL/GenBank/DDBJ whole genome shotgun (WGS) entry which is preliminary data.</text>
</comment>
<evidence type="ECO:0000313" key="2">
    <source>
        <dbReference type="EMBL" id="KAF2715912.1"/>
    </source>
</evidence>
<feature type="region of interest" description="Disordered" evidence="1">
    <location>
        <begin position="124"/>
        <end position="171"/>
    </location>
</feature>
<dbReference type="OrthoDB" id="2139939at2759"/>
<evidence type="ECO:0000313" key="3">
    <source>
        <dbReference type="Proteomes" id="UP000799441"/>
    </source>
</evidence>
<dbReference type="EMBL" id="MU003927">
    <property type="protein sequence ID" value="KAF2715912.1"/>
    <property type="molecule type" value="Genomic_DNA"/>
</dbReference>
<name>A0A9P4Q0M6_9PEZI</name>
<feature type="compositionally biased region" description="Basic and acidic residues" evidence="1">
    <location>
        <begin position="124"/>
        <end position="140"/>
    </location>
</feature>
<feature type="compositionally biased region" description="Acidic residues" evidence="1">
    <location>
        <begin position="249"/>
        <end position="263"/>
    </location>
</feature>
<feature type="region of interest" description="Disordered" evidence="1">
    <location>
        <begin position="239"/>
        <end position="284"/>
    </location>
</feature>
<dbReference type="AlphaFoldDB" id="A0A9P4Q0M6"/>
<feature type="compositionally biased region" description="Basic and acidic residues" evidence="1">
    <location>
        <begin position="40"/>
        <end position="56"/>
    </location>
</feature>
<sequence length="322" mass="37351">MPDHNHQNYHHNPESSKRSRPYSPQRDSQSSHGVKRRKSRPPDSRRVSPHYGDHHASHAGLPYGVPHLNKHDLKQYRNLFAEYLDVQKGLNIKEIRDHEVKGRWKSFLKKWNSNELAVGWYDSDRSSNVRGVPHESRVSTEEEGDDDDDDDIGPALPLEADGNKHAVSSGPAMPNFSDLQYAHELTARGREAHFSILKEERKHDRKLQKERIEELVPRSDPGSRERQLEKKREVAAANRAFKNAKESGDAEIDDGDLMGDDGQDGFKRRMKDAQKKKTEREVRRDEVLRARRTEREERLKVHREKEEKILAGFKELVRAKYG</sequence>
<feature type="region of interest" description="Disordered" evidence="1">
    <location>
        <begin position="1"/>
        <end position="63"/>
    </location>
</feature>
<proteinExistence type="predicted"/>
<feature type="region of interest" description="Disordered" evidence="1">
    <location>
        <begin position="214"/>
        <end position="233"/>
    </location>
</feature>
<dbReference type="PANTHER" id="PTHR34117">
    <property type="entry name" value="STYLE CELL-CYCLE INHIBITOR 1"/>
    <property type="match status" value="1"/>
</dbReference>
<dbReference type="InterPro" id="IPR044688">
    <property type="entry name" value="SCI-1-like"/>
</dbReference>
<dbReference type="Proteomes" id="UP000799441">
    <property type="component" value="Unassembled WGS sequence"/>
</dbReference>
<protein>
    <submittedName>
        <fullName evidence="2">Uncharacterized protein</fullName>
    </submittedName>
</protein>
<organism evidence="2 3">
    <name type="scientific">Polychaeton citri CBS 116435</name>
    <dbReference type="NCBI Taxonomy" id="1314669"/>
    <lineage>
        <taxon>Eukaryota</taxon>
        <taxon>Fungi</taxon>
        <taxon>Dikarya</taxon>
        <taxon>Ascomycota</taxon>
        <taxon>Pezizomycotina</taxon>
        <taxon>Dothideomycetes</taxon>
        <taxon>Dothideomycetidae</taxon>
        <taxon>Capnodiales</taxon>
        <taxon>Capnodiaceae</taxon>
        <taxon>Polychaeton</taxon>
    </lineage>
</organism>
<evidence type="ECO:0000256" key="1">
    <source>
        <dbReference type="SAM" id="MobiDB-lite"/>
    </source>
</evidence>